<accession>A0A8T8I0F6</accession>
<sequence length="194" mass="20929">MDEEFDDAVARELRRYIKRVTAALGLGGESSYVDAGPPANAYLALEGRLPSFPDQDVALLWDEEYGWSAAIEAPVVGQDRVVAYLHGRPVPPPAEVARFAQGLLRGERLGDPRPVRLATPGDHRTGLLPRLRAVTGAELVEVLRLPNRPAAEPLRLVADARPAAEPAPRRAGGRRADVTTRAGVTTSGSDDERE</sequence>
<feature type="compositionally biased region" description="Low complexity" evidence="1">
    <location>
        <begin position="159"/>
        <end position="170"/>
    </location>
</feature>
<dbReference type="AlphaFoldDB" id="A0A8T8I0F6"/>
<name>A0A8T8I0F6_9PSEU</name>
<gene>
    <name evidence="3" type="ORF">J7S33_04480</name>
</gene>
<evidence type="ECO:0000313" key="3">
    <source>
        <dbReference type="EMBL" id="QTR04216.1"/>
    </source>
</evidence>
<protein>
    <recommendedName>
        <fullName evidence="2">DUF6292 domain-containing protein</fullName>
    </recommendedName>
</protein>
<proteinExistence type="predicted"/>
<organism evidence="3 4">
    <name type="scientific">Saccharothrix algeriensis</name>
    <dbReference type="NCBI Taxonomy" id="173560"/>
    <lineage>
        <taxon>Bacteria</taxon>
        <taxon>Bacillati</taxon>
        <taxon>Actinomycetota</taxon>
        <taxon>Actinomycetes</taxon>
        <taxon>Pseudonocardiales</taxon>
        <taxon>Pseudonocardiaceae</taxon>
        <taxon>Saccharothrix</taxon>
    </lineage>
</organism>
<dbReference type="Proteomes" id="UP000671828">
    <property type="component" value="Chromosome"/>
</dbReference>
<evidence type="ECO:0000256" key="1">
    <source>
        <dbReference type="SAM" id="MobiDB-lite"/>
    </source>
</evidence>
<dbReference type="InterPro" id="IPR046259">
    <property type="entry name" value="DUF6292"/>
</dbReference>
<evidence type="ECO:0000313" key="4">
    <source>
        <dbReference type="Proteomes" id="UP000671828"/>
    </source>
</evidence>
<feature type="region of interest" description="Disordered" evidence="1">
    <location>
        <begin position="157"/>
        <end position="194"/>
    </location>
</feature>
<reference evidence="3" key="1">
    <citation type="submission" date="2021-04" db="EMBL/GenBank/DDBJ databases">
        <title>Saccharothrix algeriensis WGS.</title>
        <authorList>
            <person name="Stuskova K."/>
            <person name="Hakalova E."/>
            <person name="Tebbal A.B."/>
            <person name="Eichmeier A."/>
        </authorList>
    </citation>
    <scope>NUCLEOTIDE SEQUENCE</scope>
    <source>
        <strain evidence="3">NRRL B-24137</strain>
    </source>
</reference>
<dbReference type="Pfam" id="PF19809">
    <property type="entry name" value="DUF6292"/>
    <property type="match status" value="1"/>
</dbReference>
<evidence type="ECO:0000259" key="2">
    <source>
        <dbReference type="Pfam" id="PF19809"/>
    </source>
</evidence>
<feature type="domain" description="DUF6292" evidence="2">
    <location>
        <begin position="16"/>
        <end position="101"/>
    </location>
</feature>
<dbReference type="EMBL" id="CP072788">
    <property type="protein sequence ID" value="QTR04216.1"/>
    <property type="molecule type" value="Genomic_DNA"/>
</dbReference>